<keyword evidence="3" id="KW-1185">Reference proteome</keyword>
<keyword evidence="1" id="KW-0472">Membrane</keyword>
<name>A0AAW1C4R2_CROAD</name>
<organism evidence="2 3">
    <name type="scientific">Crotalus adamanteus</name>
    <name type="common">Eastern diamondback rattlesnake</name>
    <dbReference type="NCBI Taxonomy" id="8729"/>
    <lineage>
        <taxon>Eukaryota</taxon>
        <taxon>Metazoa</taxon>
        <taxon>Chordata</taxon>
        <taxon>Craniata</taxon>
        <taxon>Vertebrata</taxon>
        <taxon>Euteleostomi</taxon>
        <taxon>Lepidosauria</taxon>
        <taxon>Squamata</taxon>
        <taxon>Bifurcata</taxon>
        <taxon>Unidentata</taxon>
        <taxon>Episquamata</taxon>
        <taxon>Toxicofera</taxon>
        <taxon>Serpentes</taxon>
        <taxon>Colubroidea</taxon>
        <taxon>Viperidae</taxon>
        <taxon>Crotalinae</taxon>
        <taxon>Crotalus</taxon>
    </lineage>
</organism>
<evidence type="ECO:0000256" key="1">
    <source>
        <dbReference type="SAM" id="Phobius"/>
    </source>
</evidence>
<protein>
    <submittedName>
        <fullName evidence="2">Uncharacterized protein</fullName>
    </submittedName>
</protein>
<gene>
    <name evidence="2" type="ORF">NXF25_000577</name>
</gene>
<accession>A0AAW1C4R2</accession>
<reference evidence="2 3" key="1">
    <citation type="journal article" date="2024" name="Proc. Natl. Acad. Sci. U.S.A.">
        <title>The genetic regulatory architecture and epigenomic basis for age-related changes in rattlesnake venom.</title>
        <authorList>
            <person name="Hogan M.P."/>
            <person name="Holding M.L."/>
            <person name="Nystrom G.S."/>
            <person name="Colston T.J."/>
            <person name="Bartlett D.A."/>
            <person name="Mason A.J."/>
            <person name="Ellsworth S.A."/>
            <person name="Rautsaw R.M."/>
            <person name="Lawrence K.C."/>
            <person name="Strickland J.L."/>
            <person name="He B."/>
            <person name="Fraser P."/>
            <person name="Margres M.J."/>
            <person name="Gilbert D.M."/>
            <person name="Gibbs H.L."/>
            <person name="Parkinson C.L."/>
            <person name="Rokyta D.R."/>
        </authorList>
    </citation>
    <scope>NUCLEOTIDE SEQUENCE [LARGE SCALE GENOMIC DNA]</scope>
    <source>
        <strain evidence="2">DRR0105</strain>
    </source>
</reference>
<feature type="transmembrane region" description="Helical" evidence="1">
    <location>
        <begin position="41"/>
        <end position="58"/>
    </location>
</feature>
<keyword evidence="1" id="KW-0812">Transmembrane</keyword>
<evidence type="ECO:0000313" key="3">
    <source>
        <dbReference type="Proteomes" id="UP001474421"/>
    </source>
</evidence>
<comment type="caution">
    <text evidence="2">The sequence shown here is derived from an EMBL/GenBank/DDBJ whole genome shotgun (WGS) entry which is preliminary data.</text>
</comment>
<evidence type="ECO:0000313" key="2">
    <source>
        <dbReference type="EMBL" id="KAK9409402.1"/>
    </source>
</evidence>
<sequence>MLANISKLWAMYKPSKEIQPIVFSAILTGYLYYKIEFGGKFYMLVFLEFSYICNFGFIY</sequence>
<dbReference type="EMBL" id="JAOTOJ010000001">
    <property type="protein sequence ID" value="KAK9409402.1"/>
    <property type="molecule type" value="Genomic_DNA"/>
</dbReference>
<dbReference type="Proteomes" id="UP001474421">
    <property type="component" value="Unassembled WGS sequence"/>
</dbReference>
<dbReference type="AlphaFoldDB" id="A0AAW1C4R2"/>
<keyword evidence="1" id="KW-1133">Transmembrane helix</keyword>
<proteinExistence type="predicted"/>